<reference evidence="3 4" key="1">
    <citation type="submission" date="2018-06" db="EMBL/GenBank/DDBJ databases">
        <title>Freshwater and sediment microbial communities from various areas in North America, analyzing microbe dynamics in response to fracking.</title>
        <authorList>
            <person name="Lamendella R."/>
        </authorList>
    </citation>
    <scope>NUCLEOTIDE SEQUENCE [LARGE SCALE GENOMIC DNA]</scope>
    <source>
        <strain evidence="3 4">97B</strain>
    </source>
</reference>
<dbReference type="InterPro" id="IPR051932">
    <property type="entry name" value="Bact_StressResp_Reg"/>
</dbReference>
<proteinExistence type="predicted"/>
<dbReference type="CDD" id="cd07041">
    <property type="entry name" value="STAS_RsbR_RsbS_like"/>
    <property type="match status" value="1"/>
</dbReference>
<comment type="caution">
    <text evidence="3">The sequence shown here is derived from an EMBL/GenBank/DDBJ whole genome shotgun (WGS) entry which is preliminary data.</text>
</comment>
<dbReference type="SUPFAM" id="SSF52091">
    <property type="entry name" value="SpoIIaa-like"/>
    <property type="match status" value="1"/>
</dbReference>
<protein>
    <submittedName>
        <fullName evidence="3">Anti-anti-sigma regulatory factor</fullName>
    </submittedName>
</protein>
<sequence>MMKGLFHNKEEVTGFLTANREKFQQMLLSEAVNVGSKINDILEKGNIDLLKNAEMLAHYIVENREEELVEFAKVEGIAWAQHSLTLAFKLEWVHAIRRTLWHFLYQYDNQNAENESPRKKFFDLEKRINDSVDQFLNTFFISYSDYKDELLLSQKKLVENLSVPIIPINSSIAVLPLIGMIDTYRVQTLEEKVLMGISSMKIQTLIIDLSGIAEMELDVIFQFEKILNGISMMGCKAILTGLRVELVRKIVDSGVAFDSPVETQGTLQQTLKELLVLESGVQY</sequence>
<dbReference type="Proteomes" id="UP000252118">
    <property type="component" value="Unassembled WGS sequence"/>
</dbReference>
<dbReference type="Pfam" id="PF01740">
    <property type="entry name" value="STAS"/>
    <property type="match status" value="1"/>
</dbReference>
<dbReference type="Gene3D" id="3.30.750.24">
    <property type="entry name" value="STAS domain"/>
    <property type="match status" value="1"/>
</dbReference>
<keyword evidence="1" id="KW-0597">Phosphoprotein</keyword>
<evidence type="ECO:0000313" key="4">
    <source>
        <dbReference type="Proteomes" id="UP000252118"/>
    </source>
</evidence>
<accession>A0A366EKJ4</accession>
<dbReference type="AlphaFoldDB" id="A0A366EKJ4"/>
<dbReference type="InterPro" id="IPR036513">
    <property type="entry name" value="STAS_dom_sf"/>
</dbReference>
<dbReference type="EMBL" id="QNRJ01000011">
    <property type="protein sequence ID" value="RBP02952.1"/>
    <property type="molecule type" value="Genomic_DNA"/>
</dbReference>
<name>A0A366EKJ4_9BACI</name>
<evidence type="ECO:0000313" key="3">
    <source>
        <dbReference type="EMBL" id="RBP02952.1"/>
    </source>
</evidence>
<dbReference type="PANTHER" id="PTHR33745">
    <property type="entry name" value="RSBT ANTAGONIST PROTEIN RSBS-RELATED"/>
    <property type="match status" value="1"/>
</dbReference>
<gene>
    <name evidence="3" type="ORF">DET59_11149</name>
</gene>
<dbReference type="InterPro" id="IPR002645">
    <property type="entry name" value="STAS_dom"/>
</dbReference>
<feature type="domain" description="STAS" evidence="2">
    <location>
        <begin position="162"/>
        <end position="274"/>
    </location>
</feature>
<dbReference type="PROSITE" id="PS50801">
    <property type="entry name" value="STAS"/>
    <property type="match status" value="1"/>
</dbReference>
<dbReference type="PANTHER" id="PTHR33745:SF3">
    <property type="entry name" value="RSBT CO-ANTAGONIST PROTEIN RSBRC"/>
    <property type="match status" value="1"/>
</dbReference>
<organism evidence="3 4">
    <name type="scientific">Rossellomorea aquimaris</name>
    <dbReference type="NCBI Taxonomy" id="189382"/>
    <lineage>
        <taxon>Bacteria</taxon>
        <taxon>Bacillati</taxon>
        <taxon>Bacillota</taxon>
        <taxon>Bacilli</taxon>
        <taxon>Bacillales</taxon>
        <taxon>Bacillaceae</taxon>
        <taxon>Rossellomorea</taxon>
    </lineage>
</organism>
<evidence type="ECO:0000259" key="2">
    <source>
        <dbReference type="PROSITE" id="PS50801"/>
    </source>
</evidence>
<evidence type="ECO:0000256" key="1">
    <source>
        <dbReference type="ARBA" id="ARBA00022553"/>
    </source>
</evidence>